<feature type="region of interest" description="Disordered" evidence="1">
    <location>
        <begin position="175"/>
        <end position="200"/>
    </location>
</feature>
<dbReference type="InterPro" id="IPR015216">
    <property type="entry name" value="SANTA"/>
</dbReference>
<name>A0ABN9FS56_9NEOB</name>
<comment type="caution">
    <text evidence="3">The sequence shown here is derived from an EMBL/GenBank/DDBJ whole genome shotgun (WGS) entry which is preliminary data.</text>
</comment>
<feature type="domain" description="SANTA" evidence="2">
    <location>
        <begin position="205"/>
        <end position="291"/>
    </location>
</feature>
<feature type="compositionally biased region" description="Basic and acidic residues" evidence="1">
    <location>
        <begin position="138"/>
        <end position="162"/>
    </location>
</feature>
<dbReference type="Pfam" id="PF09133">
    <property type="entry name" value="SANTA"/>
    <property type="match status" value="1"/>
</dbReference>
<gene>
    <name evidence="3" type="ORF">SPARVUS_LOCUS12680614</name>
</gene>
<reference evidence="3" key="1">
    <citation type="submission" date="2023-05" db="EMBL/GenBank/DDBJ databases">
        <authorList>
            <person name="Stuckert A."/>
        </authorList>
    </citation>
    <scope>NUCLEOTIDE SEQUENCE</scope>
</reference>
<dbReference type="PANTHER" id="PTHR16124">
    <property type="entry name" value="MIS18-BINDING PROTEIN 1"/>
    <property type="match status" value="1"/>
</dbReference>
<evidence type="ECO:0000313" key="3">
    <source>
        <dbReference type="EMBL" id="CAI9599890.1"/>
    </source>
</evidence>
<feature type="compositionally biased region" description="Basic and acidic residues" evidence="1">
    <location>
        <begin position="1"/>
        <end position="11"/>
    </location>
</feature>
<keyword evidence="4" id="KW-1185">Reference proteome</keyword>
<feature type="compositionally biased region" description="Basic and acidic residues" evidence="1">
    <location>
        <begin position="177"/>
        <end position="200"/>
    </location>
</feature>
<evidence type="ECO:0000313" key="4">
    <source>
        <dbReference type="Proteomes" id="UP001162483"/>
    </source>
</evidence>
<dbReference type="PANTHER" id="PTHR16124:SF3">
    <property type="entry name" value="MIS18-BINDING PROTEIN 1"/>
    <property type="match status" value="1"/>
</dbReference>
<accession>A0ABN9FS56</accession>
<feature type="region of interest" description="Disordered" evidence="1">
    <location>
        <begin position="122"/>
        <end position="162"/>
    </location>
</feature>
<protein>
    <recommendedName>
        <fullName evidence="2">SANTA domain-containing protein</fullName>
    </recommendedName>
</protein>
<dbReference type="Proteomes" id="UP001162483">
    <property type="component" value="Unassembled WGS sequence"/>
</dbReference>
<dbReference type="InterPro" id="IPR039110">
    <property type="entry name" value="KNL2-like"/>
</dbReference>
<feature type="region of interest" description="Disordered" evidence="1">
    <location>
        <begin position="1"/>
        <end position="22"/>
    </location>
</feature>
<organism evidence="3 4">
    <name type="scientific">Staurois parvus</name>
    <dbReference type="NCBI Taxonomy" id="386267"/>
    <lineage>
        <taxon>Eukaryota</taxon>
        <taxon>Metazoa</taxon>
        <taxon>Chordata</taxon>
        <taxon>Craniata</taxon>
        <taxon>Vertebrata</taxon>
        <taxon>Euteleostomi</taxon>
        <taxon>Amphibia</taxon>
        <taxon>Batrachia</taxon>
        <taxon>Anura</taxon>
        <taxon>Neobatrachia</taxon>
        <taxon>Ranoidea</taxon>
        <taxon>Ranidae</taxon>
        <taxon>Staurois</taxon>
    </lineage>
</organism>
<sequence length="299" mass="33560">MEPDAAKEAMPHPKTRKSPLGPWNSNGFMGVFFNREEGVPISKLLNIRPLQSSAGSVNAPNGASEQETNLGWKQTQNLQDKLPAVDGHLNTTSPSVFEDDFDHARHEIPQENQGIITAAKVLSPKVTSPKPAKQRLPGADEGKKTLSDNQPEKRNTSHDPLDDLYKLAITSPKIHIPRKESAPEVSLRKENCPKQENQSKQEEKIALSEWFVKGIENKGVFVEGKRVDCEDLYWHSNIITHRIDSHKVKTLTGRVYELQGNPDTACMLQAGCPSWLVEKFQLGFPDNWKSYVNSFLEFK</sequence>
<evidence type="ECO:0000256" key="1">
    <source>
        <dbReference type="SAM" id="MobiDB-lite"/>
    </source>
</evidence>
<dbReference type="EMBL" id="CATNWA010017365">
    <property type="protein sequence ID" value="CAI9599890.1"/>
    <property type="molecule type" value="Genomic_DNA"/>
</dbReference>
<feature type="non-terminal residue" evidence="3">
    <location>
        <position position="299"/>
    </location>
</feature>
<proteinExistence type="predicted"/>
<evidence type="ECO:0000259" key="2">
    <source>
        <dbReference type="Pfam" id="PF09133"/>
    </source>
</evidence>